<dbReference type="OrthoDB" id="6133818at2759"/>
<reference evidence="1" key="1">
    <citation type="submission" date="2018-11" db="EMBL/GenBank/DDBJ databases">
        <authorList>
            <person name="Alioto T."/>
            <person name="Alioto T."/>
        </authorList>
    </citation>
    <scope>NUCLEOTIDE SEQUENCE</scope>
</reference>
<protein>
    <submittedName>
        <fullName evidence="1">Uncharacterized protein</fullName>
    </submittedName>
</protein>
<comment type="caution">
    <text evidence="1">The sequence shown here is derived from an EMBL/GenBank/DDBJ whole genome shotgun (WGS) entry which is preliminary data.</text>
</comment>
<sequence>MKDKGLEIGQSLTTALGNELLNSFGLTNYMNDEQCNRFEGVYAGAVNGWNLQDCPVNMTLPRIHSSITCHLSELCTGIKCCIEVGKIKKTFNVFIILDYCLMQLSVGIERKSFEISLLQYKWGQKESITLVNVIRLGFSVYDLAGENMFLLSLNISVCLEVEGSCLIHIPIFKNTKLPKYQCDWSKNRNSKGFSLEKFKLENDMSGSVKGLVLTRLLEELGIAKYLNEEQCNRLTSPFLLANSIGWNDECKRLQRNTLPKLRGPISCYLNEACTHVDCCIFVAQINRTISLFLDIDSCNYQMSVGIETLVFRQSLLQYEFGKTDMFRMGDVVVLKYSIEDMKGERMFLLNMDLSVCFETEGSCILKLPLLRDVLIPKPVCSLDQGFSKHDFSLQNFSQNVVQKKMSLPKFAVDIFLEQLEITKFLESVSCNRKISPYFPDENGWNNGCKYQLGLPVLNDPVTCHITKACSQIECCFEVKPLQRSFHAYILLDACSNRIKLGIENYNLDTVYFDFKFGAIHRVSLGNMLIMDYSIHNFLGEKKYLINLNISECLEADQCSVITILDDTFLPYSICDWNKTMSDFSLKTFLKKNKLPQFVQQLPATNILQVLEQSGVREYMQSTQCSTHDQIYKPSRNGWKNEFSLNKWLQDSNIPTTNMLSNPMASELIEVLGIGNLIDVSSCERSNIKYSPSVNGWKTECPLSVLPTPLEIPATCVILSHCTAIDCCVDVDILHRSLHVVFDLNSCNNTFTVGIDKLQLELINLTNIEY</sequence>
<dbReference type="EMBL" id="UYJE01002488">
    <property type="protein sequence ID" value="VDI11129.1"/>
    <property type="molecule type" value="Genomic_DNA"/>
</dbReference>
<proteinExistence type="predicted"/>
<evidence type="ECO:0000313" key="1">
    <source>
        <dbReference type="EMBL" id="VDI11129.1"/>
    </source>
</evidence>
<gene>
    <name evidence="1" type="ORF">MGAL_10B020072</name>
</gene>
<dbReference type="Proteomes" id="UP000596742">
    <property type="component" value="Unassembled WGS sequence"/>
</dbReference>
<evidence type="ECO:0000313" key="2">
    <source>
        <dbReference type="Proteomes" id="UP000596742"/>
    </source>
</evidence>
<organism evidence="1 2">
    <name type="scientific">Mytilus galloprovincialis</name>
    <name type="common">Mediterranean mussel</name>
    <dbReference type="NCBI Taxonomy" id="29158"/>
    <lineage>
        <taxon>Eukaryota</taxon>
        <taxon>Metazoa</taxon>
        <taxon>Spiralia</taxon>
        <taxon>Lophotrochozoa</taxon>
        <taxon>Mollusca</taxon>
        <taxon>Bivalvia</taxon>
        <taxon>Autobranchia</taxon>
        <taxon>Pteriomorphia</taxon>
        <taxon>Mytilida</taxon>
        <taxon>Mytiloidea</taxon>
        <taxon>Mytilidae</taxon>
        <taxon>Mytilinae</taxon>
        <taxon>Mytilus</taxon>
    </lineage>
</organism>
<keyword evidence="2" id="KW-1185">Reference proteome</keyword>
<name>A0A8B6CYL8_MYTGA</name>
<dbReference type="AlphaFoldDB" id="A0A8B6CYL8"/>
<feature type="non-terminal residue" evidence="1">
    <location>
        <position position="769"/>
    </location>
</feature>
<accession>A0A8B6CYL8</accession>